<reference evidence="2" key="2">
    <citation type="submission" date="2021-03" db="UniProtKB">
        <authorList>
            <consortium name="EnsemblPlants"/>
        </authorList>
    </citation>
    <scope>IDENTIFICATION</scope>
</reference>
<keyword evidence="3" id="KW-1185">Reference proteome</keyword>
<organism evidence="2 3">
    <name type="scientific">Chenopodium quinoa</name>
    <name type="common">Quinoa</name>
    <dbReference type="NCBI Taxonomy" id="63459"/>
    <lineage>
        <taxon>Eukaryota</taxon>
        <taxon>Viridiplantae</taxon>
        <taxon>Streptophyta</taxon>
        <taxon>Embryophyta</taxon>
        <taxon>Tracheophyta</taxon>
        <taxon>Spermatophyta</taxon>
        <taxon>Magnoliopsida</taxon>
        <taxon>eudicotyledons</taxon>
        <taxon>Gunneridae</taxon>
        <taxon>Pentapetalae</taxon>
        <taxon>Caryophyllales</taxon>
        <taxon>Chenopodiaceae</taxon>
        <taxon>Chenopodioideae</taxon>
        <taxon>Atripliceae</taxon>
        <taxon>Chenopodium</taxon>
    </lineage>
</organism>
<reference evidence="2" key="1">
    <citation type="journal article" date="2017" name="Nature">
        <title>The genome of Chenopodium quinoa.</title>
        <authorList>
            <person name="Jarvis D.E."/>
            <person name="Ho Y.S."/>
            <person name="Lightfoot D.J."/>
            <person name="Schmoeckel S.M."/>
            <person name="Li B."/>
            <person name="Borm T.J.A."/>
            <person name="Ohyanagi H."/>
            <person name="Mineta K."/>
            <person name="Michell C.T."/>
            <person name="Saber N."/>
            <person name="Kharbatia N.M."/>
            <person name="Rupper R.R."/>
            <person name="Sharp A.R."/>
            <person name="Dally N."/>
            <person name="Boughton B.A."/>
            <person name="Woo Y.H."/>
            <person name="Gao G."/>
            <person name="Schijlen E.G.W.M."/>
            <person name="Guo X."/>
            <person name="Momin A.A."/>
            <person name="Negrao S."/>
            <person name="Al-Babili S."/>
            <person name="Gehring C."/>
            <person name="Roessner U."/>
            <person name="Jung C."/>
            <person name="Murphy K."/>
            <person name="Arold S.T."/>
            <person name="Gojobori T."/>
            <person name="van der Linden C.G."/>
            <person name="van Loo E.N."/>
            <person name="Jellen E.N."/>
            <person name="Maughan P.J."/>
            <person name="Tester M."/>
        </authorList>
    </citation>
    <scope>NUCLEOTIDE SEQUENCE [LARGE SCALE GENOMIC DNA]</scope>
    <source>
        <strain evidence="2">cv. PI 614886</strain>
    </source>
</reference>
<dbReference type="PANTHER" id="PTHR47543">
    <property type="entry name" value="OS08G0169600 PROTEIN"/>
    <property type="match status" value="1"/>
</dbReference>
<accession>A0A803M6D3</accession>
<dbReference type="RefSeq" id="XP_021732879.1">
    <property type="nucleotide sequence ID" value="XM_021877187.1"/>
</dbReference>
<dbReference type="RefSeq" id="XP_021732878.1">
    <property type="nucleotide sequence ID" value="XM_021877186.1"/>
</dbReference>
<dbReference type="PANTHER" id="PTHR47543:SF2">
    <property type="entry name" value="RNA POLYMERASE II TRANSCRIPTION FACTOR SIII SUBUNIT A"/>
    <property type="match status" value="1"/>
</dbReference>
<evidence type="ECO:0000313" key="2">
    <source>
        <dbReference type="EnsemblPlants" id="AUR62024006-RA:cds"/>
    </source>
</evidence>
<dbReference type="RefSeq" id="XP_021732881.1">
    <property type="nucleotide sequence ID" value="XM_021877189.1"/>
</dbReference>
<dbReference type="Gene3D" id="6.10.250.3180">
    <property type="match status" value="1"/>
</dbReference>
<proteinExistence type="predicted"/>
<dbReference type="InterPro" id="IPR010684">
    <property type="entry name" value="RNA_pol_II_trans_fac_SIII_A"/>
</dbReference>
<dbReference type="Proteomes" id="UP000596660">
    <property type="component" value="Unplaced"/>
</dbReference>
<dbReference type="OMA" id="NSQAKMK"/>
<dbReference type="RefSeq" id="XP_021732883.1">
    <property type="nucleotide sequence ID" value="XM_021877191.1"/>
</dbReference>
<dbReference type="GeneID" id="110699668"/>
<dbReference type="Pfam" id="PF06881">
    <property type="entry name" value="Elongin_A"/>
    <property type="match status" value="1"/>
</dbReference>
<evidence type="ECO:0008006" key="4">
    <source>
        <dbReference type="Google" id="ProtNLM"/>
    </source>
</evidence>
<dbReference type="KEGG" id="cqi:110699668"/>
<evidence type="ECO:0000256" key="1">
    <source>
        <dbReference type="SAM" id="MobiDB-lite"/>
    </source>
</evidence>
<dbReference type="GO" id="GO:0070449">
    <property type="term" value="C:elongin complex"/>
    <property type="evidence" value="ECO:0007669"/>
    <property type="project" value="InterPro"/>
</dbReference>
<dbReference type="AlphaFoldDB" id="A0A803M6D3"/>
<feature type="region of interest" description="Disordered" evidence="1">
    <location>
        <begin position="196"/>
        <end position="233"/>
    </location>
</feature>
<dbReference type="RefSeq" id="XP_021732880.1">
    <property type="nucleotide sequence ID" value="XM_021877188.1"/>
</dbReference>
<dbReference type="OrthoDB" id="21513at2759"/>
<gene>
    <name evidence="2" type="primary">LOC110699668</name>
</gene>
<feature type="compositionally biased region" description="Polar residues" evidence="1">
    <location>
        <begin position="222"/>
        <end position="233"/>
    </location>
</feature>
<evidence type="ECO:0000313" key="3">
    <source>
        <dbReference type="Proteomes" id="UP000596660"/>
    </source>
</evidence>
<dbReference type="RefSeq" id="XP_021732882.1">
    <property type="nucleotide sequence ID" value="XM_021877190.1"/>
</dbReference>
<dbReference type="Gramene" id="AUR62024006-RA">
    <property type="protein sequence ID" value="AUR62024006-RA:cds"/>
    <property type="gene ID" value="AUR62024006"/>
</dbReference>
<sequence>MRSGYIHFSDKQRIGNGEVPSLVDLCVQTAIDNIRYIGNVAPLDSHLLERILPHCTVEQLMHIENATVERDLSPITDKLWKKFYEAKFFAESVKVVEARMKKYNVTFNWRQLYQAKLKEVNEAVNVTVERLAQRLKNESARKQSRQIQFCAKVPPSSKRRTFCGAFGESSAYSNAKSSILKKAKAEHFNSAEMKNRAAIRKGAVQQPRSNSISRPQIARGMGSTSNSYSKGTK</sequence>
<protein>
    <recommendedName>
        <fullName evidence="4">Elongin-A</fullName>
    </recommendedName>
</protein>
<name>A0A803M6D3_CHEQI</name>
<dbReference type="EnsemblPlants" id="AUR62024006-RA">
    <property type="protein sequence ID" value="AUR62024006-RA:cds"/>
    <property type="gene ID" value="AUR62024006"/>
</dbReference>
<dbReference type="GO" id="GO:0006368">
    <property type="term" value="P:transcription elongation by RNA polymerase II"/>
    <property type="evidence" value="ECO:0007669"/>
    <property type="project" value="InterPro"/>
</dbReference>